<dbReference type="InterPro" id="IPR029021">
    <property type="entry name" value="Prot-tyrosine_phosphatase-like"/>
</dbReference>
<dbReference type="EMBL" id="LGRX02000756">
    <property type="protein sequence ID" value="KAK3287736.1"/>
    <property type="molecule type" value="Genomic_DNA"/>
</dbReference>
<accession>A0AAE0H2F2</accession>
<sequence length="209" mass="22929">MDAPVKHIRDYAPDEFAVQGHSTANWVISQRLIAGSYPVVHDGETSSSMQNAMLSNGVNAILCLQPEREFNALPDYSSCGSLLHGTPRTIFPIRDGGCAEDEELIHMVILPLLRGITSPTAEKCYYVHCLAGRGRTGTICAIILGAVFDLSAVEALELIQRFHDSRTDPFSLGSKSPENSMQRDQVSRILDLSWRSTLLEAVRSAKVDN</sequence>
<dbReference type="InterPro" id="IPR000387">
    <property type="entry name" value="Tyr_Pase_dom"/>
</dbReference>
<keyword evidence="1" id="KW-0378">Hydrolase</keyword>
<evidence type="ECO:0000313" key="3">
    <source>
        <dbReference type="EMBL" id="KAK3287736.1"/>
    </source>
</evidence>
<evidence type="ECO:0000313" key="4">
    <source>
        <dbReference type="Proteomes" id="UP001190700"/>
    </source>
</evidence>
<comment type="caution">
    <text evidence="3">The sequence shown here is derived from an EMBL/GenBank/DDBJ whole genome shotgun (WGS) entry which is preliminary data.</text>
</comment>
<gene>
    <name evidence="3" type="ORF">CYMTET_4765</name>
</gene>
<keyword evidence="4" id="KW-1185">Reference proteome</keyword>
<dbReference type="AlphaFoldDB" id="A0AAE0H2F2"/>
<protein>
    <recommendedName>
        <fullName evidence="2">Tyrosine specific protein phosphatases domain-containing protein</fullName>
    </recommendedName>
</protein>
<dbReference type="PROSITE" id="PS50056">
    <property type="entry name" value="TYR_PHOSPHATASE_2"/>
    <property type="match status" value="1"/>
</dbReference>
<feature type="domain" description="Tyrosine specific protein phosphatases" evidence="2">
    <location>
        <begin position="102"/>
        <end position="166"/>
    </location>
</feature>
<proteinExistence type="predicted"/>
<dbReference type="PROSITE" id="PS00383">
    <property type="entry name" value="TYR_PHOSPHATASE_1"/>
    <property type="match status" value="1"/>
</dbReference>
<organism evidence="3 4">
    <name type="scientific">Cymbomonas tetramitiformis</name>
    <dbReference type="NCBI Taxonomy" id="36881"/>
    <lineage>
        <taxon>Eukaryota</taxon>
        <taxon>Viridiplantae</taxon>
        <taxon>Chlorophyta</taxon>
        <taxon>Pyramimonadophyceae</taxon>
        <taxon>Pyramimonadales</taxon>
        <taxon>Pyramimonadaceae</taxon>
        <taxon>Cymbomonas</taxon>
    </lineage>
</organism>
<dbReference type="SUPFAM" id="SSF52799">
    <property type="entry name" value="(Phosphotyrosine protein) phosphatases II"/>
    <property type="match status" value="1"/>
</dbReference>
<reference evidence="3 4" key="1">
    <citation type="journal article" date="2015" name="Genome Biol. Evol.">
        <title>Comparative Genomics of a Bacterivorous Green Alga Reveals Evolutionary Causalities and Consequences of Phago-Mixotrophic Mode of Nutrition.</title>
        <authorList>
            <person name="Burns J.A."/>
            <person name="Paasch A."/>
            <person name="Narechania A."/>
            <person name="Kim E."/>
        </authorList>
    </citation>
    <scope>NUCLEOTIDE SEQUENCE [LARGE SCALE GENOMIC DNA]</scope>
    <source>
        <strain evidence="3 4">PLY_AMNH</strain>
    </source>
</reference>
<dbReference type="GO" id="GO:0016791">
    <property type="term" value="F:phosphatase activity"/>
    <property type="evidence" value="ECO:0007669"/>
    <property type="project" value="UniProtKB-ARBA"/>
</dbReference>
<evidence type="ECO:0000259" key="2">
    <source>
        <dbReference type="PROSITE" id="PS50056"/>
    </source>
</evidence>
<dbReference type="Pfam" id="PF22784">
    <property type="entry name" value="PTP-SAK"/>
    <property type="match status" value="1"/>
</dbReference>
<dbReference type="InterPro" id="IPR057023">
    <property type="entry name" value="PTP-SAK"/>
</dbReference>
<dbReference type="InterPro" id="IPR016130">
    <property type="entry name" value="Tyr_Pase_AS"/>
</dbReference>
<dbReference type="Gene3D" id="3.90.190.10">
    <property type="entry name" value="Protein tyrosine phosphatase superfamily"/>
    <property type="match status" value="1"/>
</dbReference>
<evidence type="ECO:0000256" key="1">
    <source>
        <dbReference type="ARBA" id="ARBA00022801"/>
    </source>
</evidence>
<name>A0AAE0H2F2_9CHLO</name>
<dbReference type="Proteomes" id="UP001190700">
    <property type="component" value="Unassembled WGS sequence"/>
</dbReference>